<feature type="chain" id="PRO_5007848737" evidence="2">
    <location>
        <begin position="25"/>
        <end position="323"/>
    </location>
</feature>
<dbReference type="AlphaFoldDB" id="A0A164AM31"/>
<evidence type="ECO:0000313" key="4">
    <source>
        <dbReference type="Proteomes" id="UP000076574"/>
    </source>
</evidence>
<dbReference type="Proteomes" id="UP000076574">
    <property type="component" value="Unassembled WGS sequence"/>
</dbReference>
<name>A0A164AM31_9BRAD</name>
<gene>
    <name evidence="3" type="ORF">A4A58_00535</name>
</gene>
<dbReference type="SUPFAM" id="SSF53850">
    <property type="entry name" value="Periplasmic binding protein-like II"/>
    <property type="match status" value="1"/>
</dbReference>
<dbReference type="STRING" id="943830.A4A58_00535"/>
<reference evidence="3 4" key="1">
    <citation type="submission" date="2016-03" db="EMBL/GenBank/DDBJ databases">
        <title>Microsymbionts genomes from the relict species Vavilovia formosa (Stev.) Fed.</title>
        <authorList>
            <person name="Kopat V."/>
            <person name="Chirak E."/>
            <person name="Kimeklis A."/>
            <person name="Andronov E."/>
        </authorList>
    </citation>
    <scope>NUCLEOTIDE SEQUENCE [LARGE SCALE GENOMIC DNA]</scope>
    <source>
        <strain evidence="3 4">Vaf07</strain>
    </source>
</reference>
<keyword evidence="2" id="KW-0732">Signal</keyword>
<dbReference type="PANTHER" id="PTHR42928">
    <property type="entry name" value="TRICARBOXYLATE-BINDING PROTEIN"/>
    <property type="match status" value="1"/>
</dbReference>
<dbReference type="EMBL" id="LVYV01000001">
    <property type="protein sequence ID" value="KZD25010.1"/>
    <property type="molecule type" value="Genomic_DNA"/>
</dbReference>
<dbReference type="PIRSF" id="PIRSF017082">
    <property type="entry name" value="YflP"/>
    <property type="match status" value="1"/>
</dbReference>
<feature type="signal peptide" evidence="2">
    <location>
        <begin position="1"/>
        <end position="24"/>
    </location>
</feature>
<dbReference type="Pfam" id="PF03401">
    <property type="entry name" value="TctC"/>
    <property type="match status" value="1"/>
</dbReference>
<dbReference type="OrthoDB" id="7250553at2"/>
<dbReference type="Gene3D" id="3.40.190.10">
    <property type="entry name" value="Periplasmic binding protein-like II"/>
    <property type="match status" value="1"/>
</dbReference>
<comment type="caution">
    <text evidence="3">The sequence shown here is derived from an EMBL/GenBank/DDBJ whole genome shotgun (WGS) entry which is preliminary data.</text>
</comment>
<proteinExistence type="inferred from homology"/>
<sequence length="323" mass="33804">MKKLTRLALSCLAMTFVMLSGALAQNFPVSQIKIIVPFPAGGTTDILARFIAQYLGEKLGVTTIVENRPGASGTIGSEVVVKSPADGSVLLVTATHHVINPSLRKSLPYETQKDFSPIALIATAPNALVVTKDFPAKSVAELIDLAKKQPGKLSFGSAGVGGANHLSGELFKQMAGINIEHIPYKGAAPAMNDLIGGHIPIMFDTLPTVLPAAEAGNIRVLAVTSAQRAASLPNAPTLDEAGVKGFEATAWFGMYMPQANGSPAYTKLVAAMKEILAAPATREKFATQGVEPGKLTGAEFTAFVDSEIKKWGAVVKTANVPQE</sequence>
<keyword evidence="4" id="KW-1185">Reference proteome</keyword>
<dbReference type="InterPro" id="IPR005064">
    <property type="entry name" value="BUG"/>
</dbReference>
<dbReference type="Gene3D" id="3.40.190.150">
    <property type="entry name" value="Bordetella uptake gene, domain 1"/>
    <property type="match status" value="1"/>
</dbReference>
<dbReference type="RefSeq" id="WP_068728846.1">
    <property type="nucleotide sequence ID" value="NZ_LVYV01000001.1"/>
</dbReference>
<comment type="similarity">
    <text evidence="1">Belongs to the UPF0065 (bug) family.</text>
</comment>
<evidence type="ECO:0000313" key="3">
    <source>
        <dbReference type="EMBL" id="KZD25010.1"/>
    </source>
</evidence>
<protein>
    <submittedName>
        <fullName evidence="3">LacI family transcriptional regulator</fullName>
    </submittedName>
</protein>
<dbReference type="CDD" id="cd13578">
    <property type="entry name" value="PBP2_Bug27"/>
    <property type="match status" value="1"/>
</dbReference>
<evidence type="ECO:0000256" key="1">
    <source>
        <dbReference type="ARBA" id="ARBA00006987"/>
    </source>
</evidence>
<evidence type="ECO:0000256" key="2">
    <source>
        <dbReference type="SAM" id="SignalP"/>
    </source>
</evidence>
<accession>A0A164AM31</accession>
<organism evidence="3 4">
    <name type="scientific">Tardiphaga robiniae</name>
    <dbReference type="NCBI Taxonomy" id="943830"/>
    <lineage>
        <taxon>Bacteria</taxon>
        <taxon>Pseudomonadati</taxon>
        <taxon>Pseudomonadota</taxon>
        <taxon>Alphaproteobacteria</taxon>
        <taxon>Hyphomicrobiales</taxon>
        <taxon>Nitrobacteraceae</taxon>
        <taxon>Tardiphaga</taxon>
    </lineage>
</organism>
<dbReference type="PANTHER" id="PTHR42928:SF5">
    <property type="entry name" value="BLR1237 PROTEIN"/>
    <property type="match status" value="1"/>
</dbReference>
<dbReference type="InterPro" id="IPR042100">
    <property type="entry name" value="Bug_dom1"/>
</dbReference>